<sequence>MSNPKNQVPQAQRILLRVGTRPKQPRSIEFLATDSQTVDDANNREIPFSVEGQGTQNQPPTSNRRVRIAASYAPSAQETPGHFNEETVFSTPQHLPKAQQNFGQSTPDGNNREESSNVAGNDGPASNERA</sequence>
<protein>
    <submittedName>
        <fullName evidence="2">Uncharacterized protein</fullName>
    </submittedName>
</protein>
<feature type="compositionally biased region" description="Polar residues" evidence="1">
    <location>
        <begin position="87"/>
        <end position="109"/>
    </location>
</feature>
<feature type="region of interest" description="Disordered" evidence="1">
    <location>
        <begin position="1"/>
        <end position="130"/>
    </location>
</feature>
<feature type="compositionally biased region" description="Polar residues" evidence="1">
    <location>
        <begin position="52"/>
        <end position="63"/>
    </location>
</feature>
<comment type="caution">
    <text evidence="2">The sequence shown here is derived from an EMBL/GenBank/DDBJ whole genome shotgun (WGS) entry which is preliminary data.</text>
</comment>
<gene>
    <name evidence="2" type="ORF">ACJ73_09302</name>
</gene>
<dbReference type="Proteomes" id="UP000242791">
    <property type="component" value="Unassembled WGS sequence"/>
</dbReference>
<evidence type="ECO:0000256" key="1">
    <source>
        <dbReference type="SAM" id="MobiDB-lite"/>
    </source>
</evidence>
<keyword evidence="3" id="KW-1185">Reference proteome</keyword>
<dbReference type="OrthoDB" id="4207584at2759"/>
<accession>A0A1J9QA18</accession>
<dbReference type="AlphaFoldDB" id="A0A1J9QA18"/>
<name>A0A1J9QA18_9EURO</name>
<evidence type="ECO:0000313" key="2">
    <source>
        <dbReference type="EMBL" id="OJD12764.1"/>
    </source>
</evidence>
<organism evidence="2 3">
    <name type="scientific">Blastomyces percursus</name>
    <dbReference type="NCBI Taxonomy" id="1658174"/>
    <lineage>
        <taxon>Eukaryota</taxon>
        <taxon>Fungi</taxon>
        <taxon>Dikarya</taxon>
        <taxon>Ascomycota</taxon>
        <taxon>Pezizomycotina</taxon>
        <taxon>Eurotiomycetes</taxon>
        <taxon>Eurotiomycetidae</taxon>
        <taxon>Onygenales</taxon>
        <taxon>Ajellomycetaceae</taxon>
        <taxon>Blastomyces</taxon>
    </lineage>
</organism>
<dbReference type="VEuPathDB" id="FungiDB:ACJ73_09302"/>
<feature type="compositionally biased region" description="Polar residues" evidence="1">
    <location>
        <begin position="1"/>
        <end position="10"/>
    </location>
</feature>
<evidence type="ECO:0000313" key="3">
    <source>
        <dbReference type="Proteomes" id="UP000242791"/>
    </source>
</evidence>
<reference evidence="2 3" key="1">
    <citation type="submission" date="2015-08" db="EMBL/GenBank/DDBJ databases">
        <title>Emmonsia species relationships and genome sequence.</title>
        <authorList>
            <person name="Cuomo C.A."/>
            <person name="Schwartz I.S."/>
            <person name="Kenyon C."/>
            <person name="De Hoog G.S."/>
            <person name="Govender N.P."/>
            <person name="Botha A."/>
            <person name="Moreno L."/>
            <person name="De Vries M."/>
            <person name="Munoz J.F."/>
            <person name="Stielow J.B."/>
        </authorList>
    </citation>
    <scope>NUCLEOTIDE SEQUENCE [LARGE SCALE GENOMIC DNA]</scope>
    <source>
        <strain evidence="2 3">EI222</strain>
    </source>
</reference>
<proteinExistence type="predicted"/>
<dbReference type="EMBL" id="LGTZ01002554">
    <property type="protein sequence ID" value="OJD12764.1"/>
    <property type="molecule type" value="Genomic_DNA"/>
</dbReference>